<protein>
    <submittedName>
        <fullName evidence="1">Uncharacterized protein</fullName>
    </submittedName>
</protein>
<sequence length="62" mass="7137">MRKMFTYSYSIEKTGTCSKCQNELSYESGLKAVCNQCKTINHECPQCHQLISNNDSTHRCDK</sequence>
<organism evidence="1 2">
    <name type="scientific">Lysinibacillus antri</name>
    <dbReference type="NCBI Taxonomy" id="2498145"/>
    <lineage>
        <taxon>Bacteria</taxon>
        <taxon>Bacillati</taxon>
        <taxon>Bacillota</taxon>
        <taxon>Bacilli</taxon>
        <taxon>Bacillales</taxon>
        <taxon>Bacillaceae</taxon>
        <taxon>Lysinibacillus</taxon>
    </lineage>
</organism>
<accession>A0A3S0R5Z7</accession>
<dbReference type="EMBL" id="RYYR01000013">
    <property type="protein sequence ID" value="RUL51931.1"/>
    <property type="molecule type" value="Genomic_DNA"/>
</dbReference>
<reference evidence="1 2" key="1">
    <citation type="submission" date="2018-12" db="EMBL/GenBank/DDBJ databases">
        <title>Lysinibacillus antri sp. nov., isolated from a cave soil.</title>
        <authorList>
            <person name="Narsing Rao M.P."/>
            <person name="Zhang H."/>
            <person name="Dong Z.-Y."/>
            <person name="Niu X.-K."/>
            <person name="Zhang K."/>
            <person name="Fang B.-Z."/>
            <person name="Kang Y.-Q."/>
            <person name="Xiao M."/>
            <person name="Li W.-J."/>
        </authorList>
    </citation>
    <scope>NUCLEOTIDE SEQUENCE [LARGE SCALE GENOMIC DNA]</scope>
    <source>
        <strain evidence="1 2">SYSU K30002</strain>
    </source>
</reference>
<comment type="caution">
    <text evidence="1">The sequence shown here is derived from an EMBL/GenBank/DDBJ whole genome shotgun (WGS) entry which is preliminary data.</text>
</comment>
<dbReference type="Proteomes" id="UP000287910">
    <property type="component" value="Unassembled WGS sequence"/>
</dbReference>
<proteinExistence type="predicted"/>
<gene>
    <name evidence="1" type="ORF">EK386_11360</name>
</gene>
<keyword evidence="2" id="KW-1185">Reference proteome</keyword>
<evidence type="ECO:0000313" key="1">
    <source>
        <dbReference type="EMBL" id="RUL51931.1"/>
    </source>
</evidence>
<dbReference type="AlphaFoldDB" id="A0A3S0R5Z7"/>
<name>A0A3S0R5Z7_9BACI</name>
<dbReference type="NCBIfam" id="TIGR01053">
    <property type="entry name" value="LSD1"/>
    <property type="match status" value="1"/>
</dbReference>
<evidence type="ECO:0000313" key="2">
    <source>
        <dbReference type="Proteomes" id="UP000287910"/>
    </source>
</evidence>